<evidence type="ECO:0000313" key="2">
    <source>
        <dbReference type="EMBL" id="OAQ60041.2"/>
    </source>
</evidence>
<evidence type="ECO:0000313" key="3">
    <source>
        <dbReference type="Proteomes" id="UP000078397"/>
    </source>
</evidence>
<feature type="compositionally biased region" description="Basic and acidic residues" evidence="1">
    <location>
        <begin position="21"/>
        <end position="35"/>
    </location>
</feature>
<proteinExistence type="predicted"/>
<evidence type="ECO:0000256" key="1">
    <source>
        <dbReference type="SAM" id="MobiDB-lite"/>
    </source>
</evidence>
<feature type="compositionally biased region" description="Basic residues" evidence="1">
    <location>
        <begin position="1"/>
        <end position="10"/>
    </location>
</feature>
<name>A0A179F3V1_METCM</name>
<comment type="caution">
    <text evidence="2">The sequence shown here is derived from an EMBL/GenBank/DDBJ whole genome shotgun (WGS) entry which is preliminary data.</text>
</comment>
<accession>A0A179F3V1</accession>
<protein>
    <submittedName>
        <fullName evidence="2">Uncharacterized protein</fullName>
    </submittedName>
</protein>
<organism evidence="2 3">
    <name type="scientific">Pochonia chlamydosporia 170</name>
    <dbReference type="NCBI Taxonomy" id="1380566"/>
    <lineage>
        <taxon>Eukaryota</taxon>
        <taxon>Fungi</taxon>
        <taxon>Dikarya</taxon>
        <taxon>Ascomycota</taxon>
        <taxon>Pezizomycotina</taxon>
        <taxon>Sordariomycetes</taxon>
        <taxon>Hypocreomycetidae</taxon>
        <taxon>Hypocreales</taxon>
        <taxon>Clavicipitaceae</taxon>
        <taxon>Pochonia</taxon>
    </lineage>
</organism>
<dbReference type="KEGG" id="pchm:VFPPC_10120"/>
<sequence length="151" mass="16608">MHNLTRKTTRTRTSGKAATDGTREQRRSVGHHEESFGGWATGEQAAGGSATGRMATSSPWADRQWESGEGWDVGRDVVVGVTTIPAQDVAINEGSYIFDDGRYQLSGVVTERPDNPPPADPRPRSDPSGDWSEPATERRPAMEQRRAMERR</sequence>
<feature type="region of interest" description="Disordered" evidence="1">
    <location>
        <begin position="1"/>
        <end position="71"/>
    </location>
</feature>
<dbReference type="AlphaFoldDB" id="A0A179F3V1"/>
<keyword evidence="3" id="KW-1185">Reference proteome</keyword>
<dbReference type="RefSeq" id="XP_022284059.1">
    <property type="nucleotide sequence ID" value="XM_022428690.1"/>
</dbReference>
<feature type="compositionally biased region" description="Basic and acidic residues" evidence="1">
    <location>
        <begin position="135"/>
        <end position="151"/>
    </location>
</feature>
<dbReference type="EMBL" id="LSBJ02000004">
    <property type="protein sequence ID" value="OAQ60041.2"/>
    <property type="molecule type" value="Genomic_DNA"/>
</dbReference>
<dbReference type="GeneID" id="28852544"/>
<gene>
    <name evidence="2" type="ORF">VFPPC_10120</name>
</gene>
<feature type="region of interest" description="Disordered" evidence="1">
    <location>
        <begin position="107"/>
        <end position="151"/>
    </location>
</feature>
<reference evidence="2 3" key="1">
    <citation type="journal article" date="2016" name="PLoS Pathog.">
        <title>Biosynthesis of antibiotic leucinostatins in bio-control fungus Purpureocillium lilacinum and their inhibition on phytophthora revealed by genome mining.</title>
        <authorList>
            <person name="Wang G."/>
            <person name="Liu Z."/>
            <person name="Lin R."/>
            <person name="Li E."/>
            <person name="Mao Z."/>
            <person name="Ling J."/>
            <person name="Yang Y."/>
            <person name="Yin W.B."/>
            <person name="Xie B."/>
        </authorList>
    </citation>
    <scope>NUCLEOTIDE SEQUENCE [LARGE SCALE GENOMIC DNA]</scope>
    <source>
        <strain evidence="2">170</strain>
    </source>
</reference>
<dbReference type="Proteomes" id="UP000078397">
    <property type="component" value="Unassembled WGS sequence"/>
</dbReference>